<organism evidence="4 5">
    <name type="scientific">Brachionus plicatilis</name>
    <name type="common">Marine rotifer</name>
    <name type="synonym">Brachionus muelleri</name>
    <dbReference type="NCBI Taxonomy" id="10195"/>
    <lineage>
        <taxon>Eukaryota</taxon>
        <taxon>Metazoa</taxon>
        <taxon>Spiralia</taxon>
        <taxon>Gnathifera</taxon>
        <taxon>Rotifera</taxon>
        <taxon>Eurotatoria</taxon>
        <taxon>Monogononta</taxon>
        <taxon>Pseudotrocha</taxon>
        <taxon>Ploima</taxon>
        <taxon>Brachionidae</taxon>
        <taxon>Brachionus</taxon>
    </lineage>
</organism>
<keyword evidence="1 3" id="KW-0175">Coiled coil</keyword>
<name>A0A3M7PUI5_BRAPC</name>
<comment type="similarity">
    <text evidence="2">Belongs to the FAM81 family.</text>
</comment>
<sequence length="338" mass="39823">MSNFTPRRDTTPRLPPIIQPITLNEPLNIPPDRMSEFLSDERRARLVLDEQIRVISSVCKKLNSDIEALDGQLAERAFQMNNVEFKTNDFQANFLAINKDLQFKITRHDNQLNRIENDMMVHSNSLKELQFQYQDNNRSAQLRMNDIESRINELNKKFDSVMMEQTMVLKNVEGDTVKQLQLIDGKTRTMLDDIRSQMNQLKANQDTDLSRLETRMNFKIDESQRNTEKFDRLDRKIEEYTQSMNKRFVSFEDEFQKNLNKLSTSIEKLENKVNKGIDDRFNKSSNEHDKLKKELKNGFESVQDSLVALQRVVDGKIRLSEDKLEKEIEKIRKMVVLI</sequence>
<evidence type="ECO:0000313" key="5">
    <source>
        <dbReference type="Proteomes" id="UP000276133"/>
    </source>
</evidence>
<gene>
    <name evidence="4" type="ORF">BpHYR1_030100</name>
</gene>
<dbReference type="PANTHER" id="PTHR22420">
    <property type="entry name" value="PROTEIN FAM81A"/>
    <property type="match status" value="1"/>
</dbReference>
<feature type="coiled-coil region" evidence="3">
    <location>
        <begin position="98"/>
        <end position="164"/>
    </location>
</feature>
<evidence type="ECO:0000256" key="3">
    <source>
        <dbReference type="SAM" id="Coils"/>
    </source>
</evidence>
<proteinExistence type="inferred from homology"/>
<comment type="caution">
    <text evidence="4">The sequence shown here is derived from an EMBL/GenBank/DDBJ whole genome shotgun (WGS) entry which is preliminary data.</text>
</comment>
<dbReference type="InterPro" id="IPR029619">
    <property type="entry name" value="FAM81"/>
</dbReference>
<dbReference type="PANTHER" id="PTHR22420:SF4">
    <property type="entry name" value="PROTEIN FAM81A"/>
    <property type="match status" value="1"/>
</dbReference>
<feature type="coiled-coil region" evidence="3">
    <location>
        <begin position="252"/>
        <end position="279"/>
    </location>
</feature>
<accession>A0A3M7PUI5</accession>
<dbReference type="Proteomes" id="UP000276133">
    <property type="component" value="Unassembled WGS sequence"/>
</dbReference>
<evidence type="ECO:0000256" key="2">
    <source>
        <dbReference type="ARBA" id="ARBA00046344"/>
    </source>
</evidence>
<reference evidence="4 5" key="1">
    <citation type="journal article" date="2018" name="Sci. Rep.">
        <title>Genomic signatures of local adaptation to the degree of environmental predictability in rotifers.</title>
        <authorList>
            <person name="Franch-Gras L."/>
            <person name="Hahn C."/>
            <person name="Garcia-Roger E.M."/>
            <person name="Carmona M.J."/>
            <person name="Serra M."/>
            <person name="Gomez A."/>
        </authorList>
    </citation>
    <scope>NUCLEOTIDE SEQUENCE [LARGE SCALE GENOMIC DNA]</scope>
    <source>
        <strain evidence="4">HYR1</strain>
    </source>
</reference>
<keyword evidence="5" id="KW-1185">Reference proteome</keyword>
<dbReference type="OrthoDB" id="10014002at2759"/>
<dbReference type="EMBL" id="REGN01008807">
    <property type="protein sequence ID" value="RNA02624.1"/>
    <property type="molecule type" value="Genomic_DNA"/>
</dbReference>
<evidence type="ECO:0000313" key="4">
    <source>
        <dbReference type="EMBL" id="RNA02624.1"/>
    </source>
</evidence>
<dbReference type="AlphaFoldDB" id="A0A3M7PUI5"/>
<protein>
    <submittedName>
        <fullName evidence="4">FAM81A-like isoform X1</fullName>
    </submittedName>
</protein>
<evidence type="ECO:0000256" key="1">
    <source>
        <dbReference type="ARBA" id="ARBA00023054"/>
    </source>
</evidence>